<sequence>MAATNQTNLQSLQREFIEDLKTKSRSSATILAYNKDIEQLITALIGDEKTSAPEVAPKDIEKFRDSLSEKGYTAKSISRKLNAIKAFFRWIVVKKILENDPAAPVAHPRYDNPPPRILSRLEYRALRDAARGDKRIASIIELMLQTGVRIGEVANLRVEDIKEDSLFIKAYASQPQREVPLNPPAKTALNEYLTERGEGKNDHVFITKNARPLLVRNIRSSIDRYFREAGIENAKVNDLRSTFIAQQLKSGVDVVTISKIAGHKRLSTTERYLEFVEKKGVNRGTKLEEL</sequence>
<dbReference type="PROSITE" id="PS51900">
    <property type="entry name" value="CB"/>
    <property type="match status" value="1"/>
</dbReference>
<keyword evidence="1" id="KW-0229">DNA integration</keyword>
<dbReference type="STRING" id="1797516.A3D26_00915"/>
<dbReference type="GO" id="GO:0003677">
    <property type="term" value="F:DNA binding"/>
    <property type="evidence" value="ECO:0007669"/>
    <property type="project" value="UniProtKB-UniRule"/>
</dbReference>
<dbReference type="PROSITE" id="PS51898">
    <property type="entry name" value="TYR_RECOMBINASE"/>
    <property type="match status" value="1"/>
</dbReference>
<evidence type="ECO:0008006" key="9">
    <source>
        <dbReference type="Google" id="ProtNLM"/>
    </source>
</evidence>
<organism evidence="7 8">
    <name type="scientific">Candidatus Blackburnbacteria bacterium RIFCSPHIGHO2_02_FULL_44_20</name>
    <dbReference type="NCBI Taxonomy" id="1797516"/>
    <lineage>
        <taxon>Bacteria</taxon>
        <taxon>Candidatus Blackburniibacteriota</taxon>
    </lineage>
</organism>
<dbReference type="InterPro" id="IPR004107">
    <property type="entry name" value="Integrase_SAM-like_N"/>
</dbReference>
<dbReference type="Pfam" id="PF02899">
    <property type="entry name" value="Phage_int_SAM_1"/>
    <property type="match status" value="1"/>
</dbReference>
<gene>
    <name evidence="7" type="ORF">A3D26_00915</name>
</gene>
<dbReference type="InterPro" id="IPR011010">
    <property type="entry name" value="DNA_brk_join_enz"/>
</dbReference>
<dbReference type="InterPro" id="IPR044068">
    <property type="entry name" value="CB"/>
</dbReference>
<dbReference type="InterPro" id="IPR002104">
    <property type="entry name" value="Integrase_catalytic"/>
</dbReference>
<dbReference type="Pfam" id="PF00589">
    <property type="entry name" value="Phage_integrase"/>
    <property type="match status" value="1"/>
</dbReference>
<dbReference type="GO" id="GO:0006310">
    <property type="term" value="P:DNA recombination"/>
    <property type="evidence" value="ECO:0007669"/>
    <property type="project" value="UniProtKB-KW"/>
</dbReference>
<evidence type="ECO:0000256" key="2">
    <source>
        <dbReference type="ARBA" id="ARBA00023125"/>
    </source>
</evidence>
<name>A0A1G1V433_9BACT</name>
<dbReference type="SUPFAM" id="SSF56349">
    <property type="entry name" value="DNA breaking-rejoining enzymes"/>
    <property type="match status" value="1"/>
</dbReference>
<feature type="domain" description="Tyr recombinase" evidence="5">
    <location>
        <begin position="113"/>
        <end position="285"/>
    </location>
</feature>
<keyword evidence="2 4" id="KW-0238">DNA-binding</keyword>
<comment type="caution">
    <text evidence="7">The sequence shown here is derived from an EMBL/GenBank/DDBJ whole genome shotgun (WGS) entry which is preliminary data.</text>
</comment>
<dbReference type="InterPro" id="IPR010998">
    <property type="entry name" value="Integrase_recombinase_N"/>
</dbReference>
<dbReference type="Gene3D" id="1.10.443.10">
    <property type="entry name" value="Intergrase catalytic core"/>
    <property type="match status" value="1"/>
</dbReference>
<dbReference type="InterPro" id="IPR050090">
    <property type="entry name" value="Tyrosine_recombinase_XerCD"/>
</dbReference>
<dbReference type="Gene3D" id="1.10.150.130">
    <property type="match status" value="1"/>
</dbReference>
<dbReference type="PANTHER" id="PTHR30349:SF81">
    <property type="entry name" value="TYROSINE RECOMBINASE XERC"/>
    <property type="match status" value="1"/>
</dbReference>
<proteinExistence type="predicted"/>
<keyword evidence="3" id="KW-0233">DNA recombination</keyword>
<evidence type="ECO:0000256" key="4">
    <source>
        <dbReference type="PROSITE-ProRule" id="PRU01248"/>
    </source>
</evidence>
<dbReference type="AlphaFoldDB" id="A0A1G1V433"/>
<evidence type="ECO:0000313" key="8">
    <source>
        <dbReference type="Proteomes" id="UP000178319"/>
    </source>
</evidence>
<dbReference type="Proteomes" id="UP000178319">
    <property type="component" value="Unassembled WGS sequence"/>
</dbReference>
<accession>A0A1G1V433</accession>
<evidence type="ECO:0000259" key="6">
    <source>
        <dbReference type="PROSITE" id="PS51900"/>
    </source>
</evidence>
<evidence type="ECO:0000256" key="1">
    <source>
        <dbReference type="ARBA" id="ARBA00022908"/>
    </source>
</evidence>
<dbReference type="GO" id="GO:0015074">
    <property type="term" value="P:DNA integration"/>
    <property type="evidence" value="ECO:0007669"/>
    <property type="project" value="UniProtKB-KW"/>
</dbReference>
<dbReference type="EMBL" id="MHBZ01000040">
    <property type="protein sequence ID" value="OGY10132.1"/>
    <property type="molecule type" value="Genomic_DNA"/>
</dbReference>
<evidence type="ECO:0000313" key="7">
    <source>
        <dbReference type="EMBL" id="OGY10132.1"/>
    </source>
</evidence>
<feature type="domain" description="Core-binding (CB)" evidence="6">
    <location>
        <begin position="7"/>
        <end position="92"/>
    </location>
</feature>
<evidence type="ECO:0000259" key="5">
    <source>
        <dbReference type="PROSITE" id="PS51898"/>
    </source>
</evidence>
<dbReference type="CDD" id="cd00397">
    <property type="entry name" value="DNA_BRE_C"/>
    <property type="match status" value="1"/>
</dbReference>
<dbReference type="InterPro" id="IPR013762">
    <property type="entry name" value="Integrase-like_cat_sf"/>
</dbReference>
<evidence type="ECO:0000256" key="3">
    <source>
        <dbReference type="ARBA" id="ARBA00023172"/>
    </source>
</evidence>
<protein>
    <recommendedName>
        <fullName evidence="9">Tyrosine recombinase XerC</fullName>
    </recommendedName>
</protein>
<dbReference type="PANTHER" id="PTHR30349">
    <property type="entry name" value="PHAGE INTEGRASE-RELATED"/>
    <property type="match status" value="1"/>
</dbReference>
<reference evidence="7 8" key="1">
    <citation type="journal article" date="2016" name="Nat. Commun.">
        <title>Thousands of microbial genomes shed light on interconnected biogeochemical processes in an aquifer system.</title>
        <authorList>
            <person name="Anantharaman K."/>
            <person name="Brown C.T."/>
            <person name="Hug L.A."/>
            <person name="Sharon I."/>
            <person name="Castelle C.J."/>
            <person name="Probst A.J."/>
            <person name="Thomas B.C."/>
            <person name="Singh A."/>
            <person name="Wilkins M.J."/>
            <person name="Karaoz U."/>
            <person name="Brodie E.L."/>
            <person name="Williams K.H."/>
            <person name="Hubbard S.S."/>
            <person name="Banfield J.F."/>
        </authorList>
    </citation>
    <scope>NUCLEOTIDE SEQUENCE [LARGE SCALE GENOMIC DNA]</scope>
</reference>